<proteinExistence type="predicted"/>
<protein>
    <submittedName>
        <fullName evidence="2">Uncharacterized protein</fullName>
    </submittedName>
</protein>
<gene>
    <name evidence="2" type="ORF">BZG01_00120</name>
</gene>
<reference evidence="2 3" key="1">
    <citation type="journal article" date="2017" name="Front. Microbiol.">
        <title>Labilibaculum manganireducens gen. nov., sp. nov. and Labilibaculum filiforme sp. nov., Novel Bacteroidetes Isolated from Subsurface Sediments of the Baltic Sea.</title>
        <authorList>
            <person name="Vandieken V."/>
            <person name="Marshall I.P."/>
            <person name="Niemann H."/>
            <person name="Engelen B."/>
            <person name="Cypionka H."/>
        </authorList>
    </citation>
    <scope>NUCLEOTIDE SEQUENCE [LARGE SCALE GENOMIC DNA]</scope>
    <source>
        <strain evidence="2 3">59.10-2M</strain>
    </source>
</reference>
<feature type="signal peptide" evidence="1">
    <location>
        <begin position="1"/>
        <end position="19"/>
    </location>
</feature>
<evidence type="ECO:0000313" key="2">
    <source>
        <dbReference type="EMBL" id="PKQ69378.1"/>
    </source>
</evidence>
<evidence type="ECO:0000256" key="1">
    <source>
        <dbReference type="SAM" id="SignalP"/>
    </source>
</evidence>
<sequence>MKKSLLIIACFIFTISAGAQQKAFGDLYFGMTKKEAKTAYKANKENHRIEIGGWQFVASPYSCEFDADGLCGVSLYAKEVPFEKYLNAGNTELLLKEIKDVFTATGYTLIDEHVFWPKPNLMLSDSFCLIMQKDADQKYMIVRIPDANMMSQQSFNVWIDLIPYRQADKLAEMKNKAVAEKADELKGKL</sequence>
<dbReference type="EMBL" id="MVDE01000001">
    <property type="protein sequence ID" value="PKQ69378.1"/>
    <property type="molecule type" value="Genomic_DNA"/>
</dbReference>
<dbReference type="RefSeq" id="WP_101307788.1">
    <property type="nucleotide sequence ID" value="NZ_MVDE01000001.1"/>
</dbReference>
<keyword evidence="3" id="KW-1185">Reference proteome</keyword>
<comment type="caution">
    <text evidence="2">The sequence shown here is derived from an EMBL/GenBank/DDBJ whole genome shotgun (WGS) entry which is preliminary data.</text>
</comment>
<evidence type="ECO:0000313" key="3">
    <source>
        <dbReference type="Proteomes" id="UP000233618"/>
    </source>
</evidence>
<name>A0A2N3IGI2_9BACT</name>
<dbReference type="AlphaFoldDB" id="A0A2N3IGI2"/>
<accession>A0A2N3IGI2</accession>
<keyword evidence="1" id="KW-0732">Signal</keyword>
<dbReference type="Proteomes" id="UP000233618">
    <property type="component" value="Unassembled WGS sequence"/>
</dbReference>
<feature type="chain" id="PRO_5014690984" evidence="1">
    <location>
        <begin position="20"/>
        <end position="189"/>
    </location>
</feature>
<organism evidence="2 3">
    <name type="scientific">Labilibaculum manganireducens</name>
    <dbReference type="NCBI Taxonomy" id="1940525"/>
    <lineage>
        <taxon>Bacteria</taxon>
        <taxon>Pseudomonadati</taxon>
        <taxon>Bacteroidota</taxon>
        <taxon>Bacteroidia</taxon>
        <taxon>Marinilabiliales</taxon>
        <taxon>Marinifilaceae</taxon>
        <taxon>Labilibaculum</taxon>
    </lineage>
</organism>